<reference evidence="2 3" key="1">
    <citation type="submission" date="2022-05" db="EMBL/GenBank/DDBJ databases">
        <authorList>
            <consortium name="Genoscope - CEA"/>
            <person name="William W."/>
        </authorList>
    </citation>
    <scope>NUCLEOTIDE SEQUENCE [LARGE SCALE GENOMIC DNA]</scope>
</reference>
<dbReference type="Proteomes" id="UP001159427">
    <property type="component" value="Unassembled WGS sequence"/>
</dbReference>
<keyword evidence="1" id="KW-0732">Signal</keyword>
<name>A0ABN8S804_9CNID</name>
<protein>
    <submittedName>
        <fullName evidence="2">Uncharacterized protein</fullName>
    </submittedName>
</protein>
<accession>A0ABN8S804</accession>
<proteinExistence type="predicted"/>
<keyword evidence="3" id="KW-1185">Reference proteome</keyword>
<gene>
    <name evidence="2" type="ORF">PEVE_00017293</name>
</gene>
<feature type="non-terminal residue" evidence="2">
    <location>
        <position position="185"/>
    </location>
</feature>
<sequence length="185" mass="21336">MFQAIRTSPAELATLVFVVICHCKSVSSDDGDGNGNATKAIGLVSKTTILHVHHAFLYISVPSLDDYDRKHTSDYEISSLFLNLNMVLRNSTLGGHLQRLTYFDDLDMEDNRRLSFFHVVPNSTFRMKFWPQWISLIQASYHGDLKVRILDLLSHLLKRVSFEYITFFMNSHQILYLHGQFQDHA</sequence>
<evidence type="ECO:0000313" key="2">
    <source>
        <dbReference type="EMBL" id="CAH3187049.1"/>
    </source>
</evidence>
<evidence type="ECO:0000313" key="3">
    <source>
        <dbReference type="Proteomes" id="UP001159427"/>
    </source>
</evidence>
<feature type="chain" id="PRO_5047477787" evidence="1">
    <location>
        <begin position="29"/>
        <end position="185"/>
    </location>
</feature>
<feature type="signal peptide" evidence="1">
    <location>
        <begin position="1"/>
        <end position="28"/>
    </location>
</feature>
<dbReference type="EMBL" id="CALNXI010002386">
    <property type="protein sequence ID" value="CAH3187049.1"/>
    <property type="molecule type" value="Genomic_DNA"/>
</dbReference>
<comment type="caution">
    <text evidence="2">The sequence shown here is derived from an EMBL/GenBank/DDBJ whole genome shotgun (WGS) entry which is preliminary data.</text>
</comment>
<evidence type="ECO:0000256" key="1">
    <source>
        <dbReference type="SAM" id="SignalP"/>
    </source>
</evidence>
<organism evidence="2 3">
    <name type="scientific">Porites evermanni</name>
    <dbReference type="NCBI Taxonomy" id="104178"/>
    <lineage>
        <taxon>Eukaryota</taxon>
        <taxon>Metazoa</taxon>
        <taxon>Cnidaria</taxon>
        <taxon>Anthozoa</taxon>
        <taxon>Hexacorallia</taxon>
        <taxon>Scleractinia</taxon>
        <taxon>Fungiina</taxon>
        <taxon>Poritidae</taxon>
        <taxon>Porites</taxon>
    </lineage>
</organism>